<organism evidence="6 7">
    <name type="scientific">Sphingobium quisquiliarum P25</name>
    <dbReference type="NCBI Taxonomy" id="1329909"/>
    <lineage>
        <taxon>Bacteria</taxon>
        <taxon>Pseudomonadati</taxon>
        <taxon>Pseudomonadota</taxon>
        <taxon>Alphaproteobacteria</taxon>
        <taxon>Sphingomonadales</taxon>
        <taxon>Sphingomonadaceae</taxon>
        <taxon>Sphingobium</taxon>
    </lineage>
</organism>
<dbReference type="PANTHER" id="PTHR11699">
    <property type="entry name" value="ALDEHYDE DEHYDROGENASE-RELATED"/>
    <property type="match status" value="1"/>
</dbReference>
<dbReference type="PATRIC" id="fig|1329909.3.peg.3009"/>
<sequence>MAYAGPFTIEPAAARFLERDAALFIEGAFCASDGNERLAVHDPSTGAVIAHVPDATAADVDKAVRSAHAAFSDGRWRDLRPADRERVLLRLADLLEERGEAAAQIETLEQGKSINLSRMLEVGASVDWIRYAAGLSTKISGRTFDLSLPGGPAHWTAYTRREPIGVIGAIAPWNFPLMIALWKVLPALASGCSVVLKPSEVTPLTALLIAELAVEAGVPAGVFNVVTGGGAVAGRALTSHPLVAKLSFTGSTATGKAVGHAAIDGMKRFTLELGGKNPALVLRDARLDKVIPGLMAGGFLNGGQVCAAASRIYVEAPLYDDLVAGLRQAIGGVTAGPGLDPQAQLNPLASAQHSMKVRGFLDDARAAGAQILQGASVPDKGYYVSPALVLDAPEQAQLTRSEVFGPVLTITPVADAEEGLRRANDSDLGLAASVWTQDIDQAMTLTRRMEAGTVWVNSHVFIDPNMPFGGFKQSGLGRDFGSEWLNGYTEEKAVCIAH</sequence>
<dbReference type="Gene3D" id="3.40.309.10">
    <property type="entry name" value="Aldehyde Dehydrogenase, Chain A, domain 2"/>
    <property type="match status" value="1"/>
</dbReference>
<comment type="caution">
    <text evidence="6">The sequence shown here is derived from an EMBL/GenBank/DDBJ whole genome shotgun (WGS) entry which is preliminary data.</text>
</comment>
<dbReference type="Pfam" id="PF00171">
    <property type="entry name" value="Aldedh"/>
    <property type="match status" value="1"/>
</dbReference>
<dbReference type="InterPro" id="IPR029510">
    <property type="entry name" value="Ald_DH_CS_GLU"/>
</dbReference>
<dbReference type="GO" id="GO:0016620">
    <property type="term" value="F:oxidoreductase activity, acting on the aldehyde or oxo group of donors, NAD or NADP as acceptor"/>
    <property type="evidence" value="ECO:0007669"/>
    <property type="project" value="InterPro"/>
</dbReference>
<evidence type="ECO:0000259" key="5">
    <source>
        <dbReference type="Pfam" id="PF00171"/>
    </source>
</evidence>
<dbReference type="FunFam" id="3.40.605.10:FF:000007">
    <property type="entry name" value="NAD/NADP-dependent betaine aldehyde dehydrogenase"/>
    <property type="match status" value="1"/>
</dbReference>
<proteinExistence type="inferred from homology"/>
<dbReference type="InterPro" id="IPR016163">
    <property type="entry name" value="Ald_DH_C"/>
</dbReference>
<dbReference type="InterPro" id="IPR015590">
    <property type="entry name" value="Aldehyde_DH_dom"/>
</dbReference>
<evidence type="ECO:0000256" key="1">
    <source>
        <dbReference type="ARBA" id="ARBA00009986"/>
    </source>
</evidence>
<dbReference type="EMBL" id="ATHO01000141">
    <property type="protein sequence ID" value="EQB02865.1"/>
    <property type="molecule type" value="Genomic_DNA"/>
</dbReference>
<dbReference type="InterPro" id="IPR016161">
    <property type="entry name" value="Ald_DH/histidinol_DH"/>
</dbReference>
<protein>
    <submittedName>
        <fullName evidence="6">Aldehyde dehydrogenase</fullName>
    </submittedName>
</protein>
<dbReference type="PROSITE" id="PS00687">
    <property type="entry name" value="ALDEHYDE_DEHYDR_GLU"/>
    <property type="match status" value="1"/>
</dbReference>
<dbReference type="AlphaFoldDB" id="T0HUB4"/>
<comment type="similarity">
    <text evidence="1 4">Belongs to the aldehyde dehydrogenase family.</text>
</comment>
<dbReference type="RefSeq" id="WP_021239186.1">
    <property type="nucleotide sequence ID" value="NZ_ATHO01000141.1"/>
</dbReference>
<dbReference type="SUPFAM" id="SSF53720">
    <property type="entry name" value="ALDH-like"/>
    <property type="match status" value="1"/>
</dbReference>
<name>T0HUB4_9SPHN</name>
<dbReference type="Proteomes" id="UP000015525">
    <property type="component" value="Unassembled WGS sequence"/>
</dbReference>
<evidence type="ECO:0000313" key="6">
    <source>
        <dbReference type="EMBL" id="EQB02865.1"/>
    </source>
</evidence>
<evidence type="ECO:0000256" key="3">
    <source>
        <dbReference type="PROSITE-ProRule" id="PRU10007"/>
    </source>
</evidence>
<evidence type="ECO:0000256" key="2">
    <source>
        <dbReference type="ARBA" id="ARBA00023002"/>
    </source>
</evidence>
<evidence type="ECO:0000313" key="7">
    <source>
        <dbReference type="Proteomes" id="UP000015525"/>
    </source>
</evidence>
<evidence type="ECO:0000256" key="4">
    <source>
        <dbReference type="RuleBase" id="RU003345"/>
    </source>
</evidence>
<accession>T0HUB4</accession>
<feature type="domain" description="Aldehyde dehydrogenase" evidence="5">
    <location>
        <begin position="32"/>
        <end position="494"/>
    </location>
</feature>
<keyword evidence="7" id="KW-1185">Reference proteome</keyword>
<dbReference type="PROSITE" id="PS00070">
    <property type="entry name" value="ALDEHYDE_DEHYDR_CYS"/>
    <property type="match status" value="1"/>
</dbReference>
<dbReference type="Gene3D" id="3.40.605.10">
    <property type="entry name" value="Aldehyde Dehydrogenase, Chain A, domain 1"/>
    <property type="match status" value="1"/>
</dbReference>
<feature type="active site" evidence="3">
    <location>
        <position position="272"/>
    </location>
</feature>
<keyword evidence="2 4" id="KW-0560">Oxidoreductase</keyword>
<dbReference type="InterPro" id="IPR016162">
    <property type="entry name" value="Ald_DH_N"/>
</dbReference>
<reference evidence="6 7" key="1">
    <citation type="journal article" date="2013" name="Genome Announc.">
        <title>Draft Genome Sequence of Sphingobium quisquiliarum Strain P25T, a Novel Hexachlorocyclohexane (HCH)-Degrading Bacterium Isolated from an HCH Dumpsite.</title>
        <authorList>
            <person name="Kumar Singh A."/>
            <person name="Sangwan N."/>
            <person name="Sharma A."/>
            <person name="Gupta V."/>
            <person name="Khurana J.P."/>
            <person name="Lal R."/>
        </authorList>
    </citation>
    <scope>NUCLEOTIDE SEQUENCE [LARGE SCALE GENOMIC DNA]</scope>
    <source>
        <strain evidence="6 7">P25</strain>
    </source>
</reference>
<gene>
    <name evidence="6" type="ORF">L288_15645</name>
</gene>
<dbReference type="InterPro" id="IPR016160">
    <property type="entry name" value="Ald_DH_CS_CYS"/>
</dbReference>